<sequence length="99" mass="11293">MQAAMRTVQTEVFGMGKDSCSISRRGLLGEGLSRMMGKRSGRTGWNSTEQDECAVCIERFRIGENLVNLRCEHKFHTRCLVPWLENNNHCPCCRTDIVE</sequence>
<protein>
    <submittedName>
        <fullName evidence="1">Uncharacterized protein</fullName>
    </submittedName>
</protein>
<dbReference type="EMBL" id="CM042883">
    <property type="protein sequence ID" value="KAI4377305.1"/>
    <property type="molecule type" value="Genomic_DNA"/>
</dbReference>
<name>A0ACB9REH9_9MYRT</name>
<gene>
    <name evidence="1" type="ORF">MLD38_014957</name>
</gene>
<comment type="caution">
    <text evidence="1">The sequence shown here is derived from an EMBL/GenBank/DDBJ whole genome shotgun (WGS) entry which is preliminary data.</text>
</comment>
<keyword evidence="2" id="KW-1185">Reference proteome</keyword>
<reference evidence="2" key="1">
    <citation type="journal article" date="2023" name="Front. Plant Sci.">
        <title>Chromosomal-level genome assembly of Melastoma candidum provides insights into trichome evolution.</title>
        <authorList>
            <person name="Zhong Y."/>
            <person name="Wu W."/>
            <person name="Sun C."/>
            <person name="Zou P."/>
            <person name="Liu Y."/>
            <person name="Dai S."/>
            <person name="Zhou R."/>
        </authorList>
    </citation>
    <scope>NUCLEOTIDE SEQUENCE [LARGE SCALE GENOMIC DNA]</scope>
</reference>
<evidence type="ECO:0000313" key="2">
    <source>
        <dbReference type="Proteomes" id="UP001057402"/>
    </source>
</evidence>
<evidence type="ECO:0000313" key="1">
    <source>
        <dbReference type="EMBL" id="KAI4377305.1"/>
    </source>
</evidence>
<accession>A0ACB9REH9</accession>
<organism evidence="1 2">
    <name type="scientific">Melastoma candidum</name>
    <dbReference type="NCBI Taxonomy" id="119954"/>
    <lineage>
        <taxon>Eukaryota</taxon>
        <taxon>Viridiplantae</taxon>
        <taxon>Streptophyta</taxon>
        <taxon>Embryophyta</taxon>
        <taxon>Tracheophyta</taxon>
        <taxon>Spermatophyta</taxon>
        <taxon>Magnoliopsida</taxon>
        <taxon>eudicotyledons</taxon>
        <taxon>Gunneridae</taxon>
        <taxon>Pentapetalae</taxon>
        <taxon>rosids</taxon>
        <taxon>malvids</taxon>
        <taxon>Myrtales</taxon>
        <taxon>Melastomataceae</taxon>
        <taxon>Melastomatoideae</taxon>
        <taxon>Melastomateae</taxon>
        <taxon>Melastoma</taxon>
    </lineage>
</organism>
<dbReference type="Proteomes" id="UP001057402">
    <property type="component" value="Chromosome 4"/>
</dbReference>
<proteinExistence type="predicted"/>